<feature type="region of interest" description="Disordered" evidence="18">
    <location>
        <begin position="1"/>
        <end position="93"/>
    </location>
</feature>
<evidence type="ECO:0000256" key="8">
    <source>
        <dbReference type="ARBA" id="ARBA00041857"/>
    </source>
</evidence>
<evidence type="ECO:0000313" key="19">
    <source>
        <dbReference type="EMBL" id="RWA13438.1"/>
    </source>
</evidence>
<keyword evidence="20" id="KW-1185">Reference proteome</keyword>
<feature type="compositionally biased region" description="Pro residues" evidence="18">
    <location>
        <begin position="16"/>
        <end position="25"/>
    </location>
</feature>
<keyword evidence="5" id="KW-0378">Hydrolase</keyword>
<dbReference type="STRING" id="363999.A0A439DGA7"/>
<dbReference type="Gene3D" id="3.40.50.1240">
    <property type="entry name" value="Phosphoglycerate mutase-like"/>
    <property type="match status" value="1"/>
</dbReference>
<dbReference type="InterPro" id="IPR029033">
    <property type="entry name" value="His_PPase_superfam"/>
</dbReference>
<accession>A0A439DGA7</accession>
<evidence type="ECO:0000256" key="16">
    <source>
        <dbReference type="ARBA" id="ARBA00044262"/>
    </source>
</evidence>
<dbReference type="SUPFAM" id="SSF53254">
    <property type="entry name" value="Phosphoglycerate mutase-like"/>
    <property type="match status" value="1"/>
</dbReference>
<dbReference type="PROSITE" id="PS00778">
    <property type="entry name" value="HIS_ACID_PHOSPHAT_2"/>
    <property type="match status" value="1"/>
</dbReference>
<name>A0A439DGA7_9PEZI</name>
<keyword evidence="6" id="KW-1015">Disulfide bond</keyword>
<dbReference type="GO" id="GO:0016158">
    <property type="term" value="F:inositol hexakisphosphate 3-phosphatase activity"/>
    <property type="evidence" value="ECO:0007669"/>
    <property type="project" value="UniProtKB-EC"/>
</dbReference>
<dbReference type="AlphaFoldDB" id="A0A439DGA7"/>
<dbReference type="EMBL" id="RYZI01000027">
    <property type="protein sequence ID" value="RWA13438.1"/>
    <property type="molecule type" value="Genomic_DNA"/>
</dbReference>
<dbReference type="PROSITE" id="PS00616">
    <property type="entry name" value="HIS_ACID_PHOSPHAT_1"/>
    <property type="match status" value="1"/>
</dbReference>
<reference evidence="19 20" key="1">
    <citation type="submission" date="2018-12" db="EMBL/GenBank/DDBJ databases">
        <title>Draft genome sequence of Xylaria grammica IHI A82.</title>
        <authorList>
            <person name="Buettner E."/>
            <person name="Kellner H."/>
        </authorList>
    </citation>
    <scope>NUCLEOTIDE SEQUENCE [LARGE SCALE GENOMIC DNA]</scope>
    <source>
        <strain evidence="19 20">IHI A82</strain>
    </source>
</reference>
<evidence type="ECO:0000256" key="6">
    <source>
        <dbReference type="ARBA" id="ARBA00023157"/>
    </source>
</evidence>
<comment type="catalytic activity">
    <reaction evidence="10">
        <text>1D-myo-inositol 1,2,5,6-tetrakisphosphate + H2O = 1D-myo-inositol 1,2,6-trisphosphate + phosphate</text>
        <dbReference type="Rhea" id="RHEA:77119"/>
        <dbReference type="ChEBI" id="CHEBI:15377"/>
        <dbReference type="ChEBI" id="CHEBI:43474"/>
        <dbReference type="ChEBI" id="CHEBI:195535"/>
        <dbReference type="ChEBI" id="CHEBI:195537"/>
    </reaction>
    <physiologicalReaction direction="left-to-right" evidence="10">
        <dbReference type="Rhea" id="RHEA:77120"/>
    </physiologicalReaction>
</comment>
<dbReference type="PANTHER" id="PTHR20963">
    <property type="entry name" value="MULTIPLE INOSITOL POLYPHOSPHATE PHOSPHATASE-RELATED"/>
    <property type="match status" value="1"/>
</dbReference>
<evidence type="ECO:0000256" key="4">
    <source>
        <dbReference type="ARBA" id="ARBA00022525"/>
    </source>
</evidence>
<keyword evidence="7" id="KW-0325">Glycoprotein</keyword>
<evidence type="ECO:0000256" key="18">
    <source>
        <dbReference type="SAM" id="MobiDB-lite"/>
    </source>
</evidence>
<dbReference type="InterPro" id="IPR000560">
    <property type="entry name" value="His_Pase_clade-2"/>
</dbReference>
<protein>
    <recommendedName>
        <fullName evidence="15">Phytase A</fullName>
        <ecNumber evidence="3">3.1.3.8</ecNumber>
    </recommendedName>
    <alternativeName>
        <fullName evidence="16">Histidine acid phosphatase phyA</fullName>
    </alternativeName>
    <alternativeName>
        <fullName evidence="9">Myo-inositol hexakisphosphate phosphohydrolase A</fullName>
    </alternativeName>
    <alternativeName>
        <fullName evidence="8">Myo-inositol-hexaphosphate 3-phosphohydrolase A</fullName>
    </alternativeName>
</protein>
<evidence type="ECO:0000256" key="11">
    <source>
        <dbReference type="ARBA" id="ARBA00043675"/>
    </source>
</evidence>
<comment type="catalytic activity">
    <reaction evidence="14">
        <text>1D-myo-inositol hexakisphosphate + H2O = 1D-myo-inositol 1,2,4,5,6-pentakisphosphate + phosphate</text>
        <dbReference type="Rhea" id="RHEA:16989"/>
        <dbReference type="ChEBI" id="CHEBI:15377"/>
        <dbReference type="ChEBI" id="CHEBI:43474"/>
        <dbReference type="ChEBI" id="CHEBI:57798"/>
        <dbReference type="ChEBI" id="CHEBI:58130"/>
        <dbReference type="EC" id="3.1.3.8"/>
    </reaction>
    <physiologicalReaction direction="left-to-right" evidence="14">
        <dbReference type="Rhea" id="RHEA:16990"/>
    </physiologicalReaction>
</comment>
<feature type="compositionally biased region" description="Pro residues" evidence="18">
    <location>
        <begin position="144"/>
        <end position="153"/>
    </location>
</feature>
<evidence type="ECO:0000256" key="3">
    <source>
        <dbReference type="ARBA" id="ARBA00012632"/>
    </source>
</evidence>
<keyword evidence="4" id="KW-0964">Secreted</keyword>
<dbReference type="GO" id="GO:0005576">
    <property type="term" value="C:extracellular region"/>
    <property type="evidence" value="ECO:0007669"/>
    <property type="project" value="UniProtKB-SubCell"/>
</dbReference>
<feature type="coiled-coil region" evidence="17">
    <location>
        <begin position="95"/>
        <end position="122"/>
    </location>
</feature>
<feature type="compositionally biased region" description="Low complexity" evidence="18">
    <location>
        <begin position="30"/>
        <end position="41"/>
    </location>
</feature>
<comment type="caution">
    <text evidence="19">The sequence shown here is derived from an EMBL/GenBank/DDBJ whole genome shotgun (WGS) entry which is preliminary data.</text>
</comment>
<dbReference type="GO" id="GO:0003993">
    <property type="term" value="F:acid phosphatase activity"/>
    <property type="evidence" value="ECO:0007669"/>
    <property type="project" value="TreeGrafter"/>
</dbReference>
<evidence type="ECO:0000256" key="10">
    <source>
        <dbReference type="ARBA" id="ARBA00043670"/>
    </source>
</evidence>
<dbReference type="Proteomes" id="UP000286045">
    <property type="component" value="Unassembled WGS sequence"/>
</dbReference>
<evidence type="ECO:0000256" key="14">
    <source>
        <dbReference type="ARBA" id="ARBA00043788"/>
    </source>
</evidence>
<dbReference type="Pfam" id="PF00328">
    <property type="entry name" value="His_Phos_2"/>
    <property type="match status" value="1"/>
</dbReference>
<evidence type="ECO:0000313" key="20">
    <source>
        <dbReference type="Proteomes" id="UP000286045"/>
    </source>
</evidence>
<evidence type="ECO:0000256" key="1">
    <source>
        <dbReference type="ARBA" id="ARBA00004613"/>
    </source>
</evidence>
<dbReference type="CDD" id="cd07061">
    <property type="entry name" value="HP_HAP_like"/>
    <property type="match status" value="1"/>
</dbReference>
<gene>
    <name evidence="19" type="ORF">EKO27_g1689</name>
</gene>
<evidence type="ECO:0000256" key="7">
    <source>
        <dbReference type="ARBA" id="ARBA00023180"/>
    </source>
</evidence>
<comment type="subcellular location">
    <subcellularLocation>
        <location evidence="1">Secreted</location>
    </subcellularLocation>
</comment>
<evidence type="ECO:0000256" key="12">
    <source>
        <dbReference type="ARBA" id="ARBA00043721"/>
    </source>
</evidence>
<dbReference type="EC" id="3.1.3.8" evidence="3"/>
<dbReference type="FunFam" id="3.40.50.1240:FF:000027">
    <property type="entry name" value="3-phytase A"/>
    <property type="match status" value="1"/>
</dbReference>
<feature type="compositionally biased region" description="Polar residues" evidence="18">
    <location>
        <begin position="42"/>
        <end position="51"/>
    </location>
</feature>
<sequence length="817" mass="90377">MSDTQLSPILPRLNYPSPPVTPPPRAYTLSSPSDSGSPAMSHQRSYSSMSFSIPRRPVNGGSVFESPRSNTSTPQRPQPVRTRGFITSSPPPPIVEDLVERVANAMLERDRLQEQIDDIVEKQSIFTSSRPSTAHGHPEMEPMPEIPAMPPNAPSFSERLSSDHLQSTAAKPTTRTRYEANSSRKMEGRVPPPPLPLRLRPPLRKKKSFSRASRVSSWLFPAGPEHKKGISLDSLTNVPKPVSGSQGFYQVARLGPNHRSSFDSESTVSDWTVEEQTIPTSLSPSSVTTPRTMAGPSMGLPFGLQEPIQFRQRKSVVLGTFVSGKQFNYKALPEDVGQEESQKRAATWAGRHKSLIQLTGAALILAIIGIFGVNFTHTSKRHSCDYAKSGFQCETAISHSWGQYSPFFSVPSDISNDIPKGCEVTFAQILSRHGARDPTLSKSLSYRSLFDRIHNNVTDYGEHYGFIKDYKYTLGADQLTVFGQQQLVNSGIKFYKRYEKLARNISPFVRTAGQQRVVDSAVNWTQGFHQARLADKNAEFPDAYPYEPVVLPEVEGFNNTLSPMTCTAFKEGPDTGSDAQAIWVDTFVPPVADRINQNLVGANLSNSDIIHLMDICPFETVANTDGHLSPFCSLFKEDEWSSFDYYQTLGKWYGYTNGSPLGPTQGVGFVNELIARLTGQPVADTTSTNTTLDSSRKSFPLDSILYADFSHDNDMSGVFGAMGLYNATEPLSNTTKASPRQSEGYGASWAVPFAARMYVEKMQCKGTEEEFVRVLVNDRVIPLQNCDVDALGRCTLSKYVDSLSFARQGGHWNKCYE</sequence>
<dbReference type="PANTHER" id="PTHR20963:SF24">
    <property type="entry name" value="3-PHYTASE B"/>
    <property type="match status" value="1"/>
</dbReference>
<proteinExistence type="inferred from homology"/>
<evidence type="ECO:0000256" key="17">
    <source>
        <dbReference type="SAM" id="Coils"/>
    </source>
</evidence>
<comment type="catalytic activity">
    <reaction evidence="11">
        <text>1D-myo-inositol 1,2-bisphosphate + H2O = 1D-myo-inositol 2-phosphate + phosphate</text>
        <dbReference type="Rhea" id="RHEA:77135"/>
        <dbReference type="ChEBI" id="CHEBI:15377"/>
        <dbReference type="ChEBI" id="CHEBI:43474"/>
        <dbReference type="ChEBI" id="CHEBI:84142"/>
        <dbReference type="ChEBI" id="CHEBI:195539"/>
    </reaction>
    <physiologicalReaction direction="left-to-right" evidence="11">
        <dbReference type="Rhea" id="RHEA:77136"/>
    </physiologicalReaction>
</comment>
<keyword evidence="17" id="KW-0175">Coiled coil</keyword>
<evidence type="ECO:0000256" key="5">
    <source>
        <dbReference type="ARBA" id="ARBA00022801"/>
    </source>
</evidence>
<organism evidence="19 20">
    <name type="scientific">Xylaria grammica</name>
    <dbReference type="NCBI Taxonomy" id="363999"/>
    <lineage>
        <taxon>Eukaryota</taxon>
        <taxon>Fungi</taxon>
        <taxon>Dikarya</taxon>
        <taxon>Ascomycota</taxon>
        <taxon>Pezizomycotina</taxon>
        <taxon>Sordariomycetes</taxon>
        <taxon>Xylariomycetidae</taxon>
        <taxon>Xylariales</taxon>
        <taxon>Xylariaceae</taxon>
        <taxon>Xylaria</taxon>
    </lineage>
</organism>
<feature type="compositionally biased region" description="Polar residues" evidence="18">
    <location>
        <begin position="163"/>
        <end position="175"/>
    </location>
</feature>
<feature type="region of interest" description="Disordered" evidence="18">
    <location>
        <begin position="128"/>
        <end position="206"/>
    </location>
</feature>
<comment type="catalytic activity">
    <reaction evidence="13">
        <text>1D-myo-inositol 1,2,4,5,6-pentakisphosphate + H2O = 1D-myo-inositol 1,2,5,6-tetrakisphosphate + phosphate</text>
        <dbReference type="Rhea" id="RHEA:77115"/>
        <dbReference type="ChEBI" id="CHEBI:15377"/>
        <dbReference type="ChEBI" id="CHEBI:43474"/>
        <dbReference type="ChEBI" id="CHEBI:57798"/>
        <dbReference type="ChEBI" id="CHEBI:195535"/>
    </reaction>
    <physiologicalReaction direction="left-to-right" evidence="13">
        <dbReference type="Rhea" id="RHEA:77116"/>
    </physiologicalReaction>
</comment>
<dbReference type="InterPro" id="IPR033379">
    <property type="entry name" value="Acid_Pase_AS"/>
</dbReference>
<evidence type="ECO:0000256" key="9">
    <source>
        <dbReference type="ARBA" id="ARBA00042300"/>
    </source>
</evidence>
<comment type="catalytic activity">
    <reaction evidence="12">
        <text>1D-myo-inositol 1,2,6-trisphosphate + H2O = 1D-myo-inositol 1,2-bisphosphate + phosphate</text>
        <dbReference type="Rhea" id="RHEA:77131"/>
        <dbReference type="ChEBI" id="CHEBI:15377"/>
        <dbReference type="ChEBI" id="CHEBI:43474"/>
        <dbReference type="ChEBI" id="CHEBI:195537"/>
        <dbReference type="ChEBI" id="CHEBI:195539"/>
    </reaction>
    <physiologicalReaction direction="left-to-right" evidence="12">
        <dbReference type="Rhea" id="RHEA:77132"/>
    </physiologicalReaction>
</comment>
<evidence type="ECO:0000256" key="15">
    <source>
        <dbReference type="ARBA" id="ARBA00044106"/>
    </source>
</evidence>
<comment type="similarity">
    <text evidence="2">Belongs to the histidine acid phosphatase family.</text>
</comment>
<evidence type="ECO:0000256" key="2">
    <source>
        <dbReference type="ARBA" id="ARBA00005375"/>
    </source>
</evidence>
<feature type="compositionally biased region" description="Basic and acidic residues" evidence="18">
    <location>
        <begin position="176"/>
        <end position="188"/>
    </location>
</feature>
<evidence type="ECO:0000256" key="13">
    <source>
        <dbReference type="ARBA" id="ARBA00043748"/>
    </source>
</evidence>